<protein>
    <recommendedName>
        <fullName evidence="10">Outer membrane efflux protein</fullName>
    </recommendedName>
</protein>
<evidence type="ECO:0000313" key="9">
    <source>
        <dbReference type="Proteomes" id="UP000425960"/>
    </source>
</evidence>
<evidence type="ECO:0000256" key="3">
    <source>
        <dbReference type="ARBA" id="ARBA00022448"/>
    </source>
</evidence>
<evidence type="ECO:0000256" key="5">
    <source>
        <dbReference type="ARBA" id="ARBA00022692"/>
    </source>
</evidence>
<dbReference type="Proteomes" id="UP000425960">
    <property type="component" value="Chromosome"/>
</dbReference>
<dbReference type="Gene3D" id="1.20.1600.10">
    <property type="entry name" value="Outer membrane efflux proteins (OEP)"/>
    <property type="match status" value="1"/>
</dbReference>
<dbReference type="PANTHER" id="PTHR30026">
    <property type="entry name" value="OUTER MEMBRANE PROTEIN TOLC"/>
    <property type="match status" value="1"/>
</dbReference>
<dbReference type="InterPro" id="IPR051906">
    <property type="entry name" value="TolC-like"/>
</dbReference>
<accession>A0A5K7ZM44</accession>
<comment type="subcellular location">
    <subcellularLocation>
        <location evidence="1">Cell outer membrane</location>
    </subcellularLocation>
</comment>
<comment type="similarity">
    <text evidence="2">Belongs to the outer membrane factor (OMF) (TC 1.B.17) family.</text>
</comment>
<dbReference type="GO" id="GO:1990281">
    <property type="term" value="C:efflux pump complex"/>
    <property type="evidence" value="ECO:0007669"/>
    <property type="project" value="TreeGrafter"/>
</dbReference>
<dbReference type="InterPro" id="IPR003423">
    <property type="entry name" value="OMP_efflux"/>
</dbReference>
<dbReference type="Pfam" id="PF02321">
    <property type="entry name" value="OEP"/>
    <property type="match status" value="1"/>
</dbReference>
<dbReference type="GO" id="GO:0015562">
    <property type="term" value="F:efflux transmembrane transporter activity"/>
    <property type="evidence" value="ECO:0007669"/>
    <property type="project" value="InterPro"/>
</dbReference>
<evidence type="ECO:0000256" key="7">
    <source>
        <dbReference type="ARBA" id="ARBA00023237"/>
    </source>
</evidence>
<dbReference type="EMBL" id="AP021876">
    <property type="protein sequence ID" value="BBO81157.1"/>
    <property type="molecule type" value="Genomic_DNA"/>
</dbReference>
<evidence type="ECO:0000313" key="8">
    <source>
        <dbReference type="EMBL" id="BBO81157.1"/>
    </source>
</evidence>
<dbReference type="GO" id="GO:0009279">
    <property type="term" value="C:cell outer membrane"/>
    <property type="evidence" value="ECO:0007669"/>
    <property type="project" value="UniProtKB-SubCell"/>
</dbReference>
<evidence type="ECO:0000256" key="4">
    <source>
        <dbReference type="ARBA" id="ARBA00022452"/>
    </source>
</evidence>
<evidence type="ECO:0000256" key="2">
    <source>
        <dbReference type="ARBA" id="ARBA00007613"/>
    </source>
</evidence>
<proteinExistence type="inferred from homology"/>
<gene>
    <name evidence="8" type="ORF">DSCO28_17230</name>
</gene>
<evidence type="ECO:0000256" key="6">
    <source>
        <dbReference type="ARBA" id="ARBA00023136"/>
    </source>
</evidence>
<evidence type="ECO:0008006" key="10">
    <source>
        <dbReference type="Google" id="ProtNLM"/>
    </source>
</evidence>
<sequence length="162" mass="18145">MALFDFLVSQTANNNDFSNDHNASLSLQATWTLFDANKTRSRVSKAKSDKKAYDQRIRHVTDLVRFDIKNAYLDLGVAEHNIATAKVAWSQAEENLRITQLGYRRQAATSTEVLDARTDLTQAKTNYYQALYGYLDALAALERAVGQQLKNEPGVDPASSTR</sequence>
<organism evidence="8 9">
    <name type="scientific">Desulfosarcina ovata subsp. sediminis</name>
    <dbReference type="NCBI Taxonomy" id="885957"/>
    <lineage>
        <taxon>Bacteria</taxon>
        <taxon>Pseudomonadati</taxon>
        <taxon>Thermodesulfobacteriota</taxon>
        <taxon>Desulfobacteria</taxon>
        <taxon>Desulfobacterales</taxon>
        <taxon>Desulfosarcinaceae</taxon>
        <taxon>Desulfosarcina</taxon>
    </lineage>
</organism>
<dbReference type="KEGG" id="dov:DSCO28_17230"/>
<dbReference type="AlphaFoldDB" id="A0A5K7ZM44"/>
<name>A0A5K7ZM44_9BACT</name>
<keyword evidence="3" id="KW-0813">Transport</keyword>
<dbReference type="SUPFAM" id="SSF56954">
    <property type="entry name" value="Outer membrane efflux proteins (OEP)"/>
    <property type="match status" value="1"/>
</dbReference>
<dbReference type="PANTHER" id="PTHR30026:SF21">
    <property type="entry name" value="SLR1270 PROTEIN"/>
    <property type="match status" value="1"/>
</dbReference>
<evidence type="ECO:0000256" key="1">
    <source>
        <dbReference type="ARBA" id="ARBA00004442"/>
    </source>
</evidence>
<keyword evidence="7" id="KW-0998">Cell outer membrane</keyword>
<keyword evidence="6" id="KW-0472">Membrane</keyword>
<dbReference type="GO" id="GO:0015288">
    <property type="term" value="F:porin activity"/>
    <property type="evidence" value="ECO:0007669"/>
    <property type="project" value="TreeGrafter"/>
</dbReference>
<keyword evidence="4" id="KW-1134">Transmembrane beta strand</keyword>
<keyword evidence="5" id="KW-0812">Transmembrane</keyword>
<reference evidence="8 9" key="1">
    <citation type="submission" date="2019-11" db="EMBL/GenBank/DDBJ databases">
        <title>Comparative genomics of hydrocarbon-degrading Desulfosarcina strains.</title>
        <authorList>
            <person name="Watanabe M."/>
            <person name="Kojima H."/>
            <person name="Fukui M."/>
        </authorList>
    </citation>
    <scope>NUCLEOTIDE SEQUENCE [LARGE SCALE GENOMIC DNA]</scope>
    <source>
        <strain evidence="8 9">28bB2T</strain>
    </source>
</reference>